<dbReference type="AlphaFoldDB" id="A0A5B7ERT6"/>
<comment type="caution">
    <text evidence="1">The sequence shown here is derived from an EMBL/GenBank/DDBJ whole genome shotgun (WGS) entry which is preliminary data.</text>
</comment>
<sequence>MAAAGVLTCSEVRGPVGAGLSVWENVERTMREGLQREDFNILLLLEVALLRLTFSPLIDIVVLHLCEILGGIELQPDLHCPPCEDMPEYTGILTCSTVPAMTFKMESSTPALLVEAVSVGDFSLLRTAL</sequence>
<protein>
    <submittedName>
        <fullName evidence="1">Uncharacterized protein</fullName>
    </submittedName>
</protein>
<reference evidence="1 2" key="1">
    <citation type="submission" date="2019-05" db="EMBL/GenBank/DDBJ databases">
        <title>Another draft genome of Portunus trituberculatus and its Hox gene families provides insights of decapod evolution.</title>
        <authorList>
            <person name="Jeong J.-H."/>
            <person name="Song I."/>
            <person name="Kim S."/>
            <person name="Choi T."/>
            <person name="Kim D."/>
            <person name="Ryu S."/>
            <person name="Kim W."/>
        </authorList>
    </citation>
    <scope>NUCLEOTIDE SEQUENCE [LARGE SCALE GENOMIC DNA]</scope>
    <source>
        <tissue evidence="1">Muscle</tissue>
    </source>
</reference>
<accession>A0A5B7ERT6</accession>
<dbReference type="Proteomes" id="UP000324222">
    <property type="component" value="Unassembled WGS sequence"/>
</dbReference>
<name>A0A5B7ERT6_PORTR</name>
<gene>
    <name evidence="1" type="ORF">E2C01_030342</name>
</gene>
<evidence type="ECO:0000313" key="2">
    <source>
        <dbReference type="Proteomes" id="UP000324222"/>
    </source>
</evidence>
<organism evidence="1 2">
    <name type="scientific">Portunus trituberculatus</name>
    <name type="common">Swimming crab</name>
    <name type="synonym">Neptunus trituberculatus</name>
    <dbReference type="NCBI Taxonomy" id="210409"/>
    <lineage>
        <taxon>Eukaryota</taxon>
        <taxon>Metazoa</taxon>
        <taxon>Ecdysozoa</taxon>
        <taxon>Arthropoda</taxon>
        <taxon>Crustacea</taxon>
        <taxon>Multicrustacea</taxon>
        <taxon>Malacostraca</taxon>
        <taxon>Eumalacostraca</taxon>
        <taxon>Eucarida</taxon>
        <taxon>Decapoda</taxon>
        <taxon>Pleocyemata</taxon>
        <taxon>Brachyura</taxon>
        <taxon>Eubrachyura</taxon>
        <taxon>Portunoidea</taxon>
        <taxon>Portunidae</taxon>
        <taxon>Portuninae</taxon>
        <taxon>Portunus</taxon>
    </lineage>
</organism>
<evidence type="ECO:0000313" key="1">
    <source>
        <dbReference type="EMBL" id="MPC36872.1"/>
    </source>
</evidence>
<dbReference type="EMBL" id="VSRR010003626">
    <property type="protein sequence ID" value="MPC36872.1"/>
    <property type="molecule type" value="Genomic_DNA"/>
</dbReference>
<proteinExistence type="predicted"/>
<keyword evidence="2" id="KW-1185">Reference proteome</keyword>